<dbReference type="InterPro" id="IPR033690">
    <property type="entry name" value="Adenylat_kinase_CS"/>
</dbReference>
<evidence type="ECO:0000256" key="1">
    <source>
        <dbReference type="ARBA" id="ARBA00022679"/>
    </source>
</evidence>
<keyword evidence="3 4" id="KW-0418">Kinase</keyword>
<comment type="similarity">
    <text evidence="4">Belongs to the adenylate kinase family.</text>
</comment>
<sequence length="296" mass="32667">MCLVSAKDTHQAVDKSHPSAPTSTSPSFPLFPIDILKSPLIIFVMGGPGCGKGTQCKNMATKYGFCHVGLGQLLRQEAQQGTRRGQKIRDIMLQGLLVPTGVILDMINDNMLSCPESPGFLIDGFPRELKQAKEFERIVGRAPNIVMVFDCSMETMVQRVLRRGQVEHRADDCESAIHRRLETHYTLFEPVLTFYQQKNLLWNVGAPGLPPGLLAPWGTRSSLNRFRKGRRACEVRCLVRGDPDSANCTHEPEVTASFPGPNDEQVPNHYGPGEKGCEGTYLEVAAVTDSGWAWSS</sequence>
<gene>
    <name evidence="6" type="ORF">J0S82_005879</name>
</gene>
<reference evidence="6" key="1">
    <citation type="journal article" date="2021" name="Evol. Appl.">
        <title>The genome of the Pyrenean desman and the effects of bottlenecks and inbreeding on the genomic landscape of an endangered species.</title>
        <authorList>
            <person name="Escoda L."/>
            <person name="Castresana J."/>
        </authorList>
    </citation>
    <scope>NUCLEOTIDE SEQUENCE</scope>
    <source>
        <strain evidence="6">IBE-C5619</strain>
    </source>
</reference>
<keyword evidence="2" id="KW-0547">Nucleotide-binding</keyword>
<feature type="compositionally biased region" description="Basic and acidic residues" evidence="5">
    <location>
        <begin position="7"/>
        <end position="17"/>
    </location>
</feature>
<organism evidence="6 7">
    <name type="scientific">Galemys pyrenaicus</name>
    <name type="common">Iberian desman</name>
    <name type="synonym">Pyrenean desman</name>
    <dbReference type="NCBI Taxonomy" id="202257"/>
    <lineage>
        <taxon>Eukaryota</taxon>
        <taxon>Metazoa</taxon>
        <taxon>Chordata</taxon>
        <taxon>Craniata</taxon>
        <taxon>Vertebrata</taxon>
        <taxon>Euteleostomi</taxon>
        <taxon>Mammalia</taxon>
        <taxon>Eutheria</taxon>
        <taxon>Laurasiatheria</taxon>
        <taxon>Eulipotyphla</taxon>
        <taxon>Talpidae</taxon>
        <taxon>Galemys</taxon>
    </lineage>
</organism>
<evidence type="ECO:0000256" key="2">
    <source>
        <dbReference type="ARBA" id="ARBA00022741"/>
    </source>
</evidence>
<keyword evidence="1 4" id="KW-0808">Transferase</keyword>
<dbReference type="EMBL" id="JAGFMF010011614">
    <property type="protein sequence ID" value="KAG8519054.1"/>
    <property type="molecule type" value="Genomic_DNA"/>
</dbReference>
<proteinExistence type="inferred from homology"/>
<protein>
    <submittedName>
        <fullName evidence="6">Adenylate kinase isoenzyme 1</fullName>
    </submittedName>
</protein>
<dbReference type="CDD" id="cd01428">
    <property type="entry name" value="ADK"/>
    <property type="match status" value="1"/>
</dbReference>
<dbReference type="InterPro" id="IPR000850">
    <property type="entry name" value="Adenylat/UMP-CMP_kin"/>
</dbReference>
<dbReference type="GO" id="GO:0005524">
    <property type="term" value="F:ATP binding"/>
    <property type="evidence" value="ECO:0007669"/>
    <property type="project" value="InterPro"/>
</dbReference>
<evidence type="ECO:0000313" key="6">
    <source>
        <dbReference type="EMBL" id="KAG8519054.1"/>
    </source>
</evidence>
<evidence type="ECO:0000256" key="5">
    <source>
        <dbReference type="SAM" id="MobiDB-lite"/>
    </source>
</evidence>
<feature type="region of interest" description="Disordered" evidence="5">
    <location>
        <begin position="1"/>
        <end position="25"/>
    </location>
</feature>
<dbReference type="SUPFAM" id="SSF52540">
    <property type="entry name" value="P-loop containing nucleoside triphosphate hydrolases"/>
    <property type="match status" value="1"/>
</dbReference>
<dbReference type="Pfam" id="PF00406">
    <property type="entry name" value="ADK"/>
    <property type="match status" value="1"/>
</dbReference>
<dbReference type="AlphaFoldDB" id="A0A8J6DSI1"/>
<dbReference type="PROSITE" id="PS00113">
    <property type="entry name" value="ADENYLATE_KINASE"/>
    <property type="match status" value="1"/>
</dbReference>
<dbReference type="PRINTS" id="PR00094">
    <property type="entry name" value="ADENYLTKNASE"/>
</dbReference>
<dbReference type="GO" id="GO:0019205">
    <property type="term" value="F:nucleobase-containing compound kinase activity"/>
    <property type="evidence" value="ECO:0007669"/>
    <property type="project" value="InterPro"/>
</dbReference>
<evidence type="ECO:0000256" key="4">
    <source>
        <dbReference type="RuleBase" id="RU003330"/>
    </source>
</evidence>
<dbReference type="PANTHER" id="PTHR23359">
    <property type="entry name" value="NUCLEOTIDE KINASE"/>
    <property type="match status" value="1"/>
</dbReference>
<dbReference type="InterPro" id="IPR027417">
    <property type="entry name" value="P-loop_NTPase"/>
</dbReference>
<dbReference type="Gene3D" id="3.40.50.300">
    <property type="entry name" value="P-loop containing nucleotide triphosphate hydrolases"/>
    <property type="match status" value="1"/>
</dbReference>
<dbReference type="HAMAP" id="MF_00235">
    <property type="entry name" value="Adenylate_kinase_Adk"/>
    <property type="match status" value="1"/>
</dbReference>
<dbReference type="GO" id="GO:0006139">
    <property type="term" value="P:nucleobase-containing compound metabolic process"/>
    <property type="evidence" value="ECO:0007669"/>
    <property type="project" value="InterPro"/>
</dbReference>
<accession>A0A8J6DSI1</accession>
<evidence type="ECO:0000256" key="3">
    <source>
        <dbReference type="ARBA" id="ARBA00022777"/>
    </source>
</evidence>
<dbReference type="Proteomes" id="UP000700334">
    <property type="component" value="Unassembled WGS sequence"/>
</dbReference>
<name>A0A8J6DSI1_GALPY</name>
<keyword evidence="7" id="KW-1185">Reference proteome</keyword>
<comment type="caution">
    <text evidence="6">The sequence shown here is derived from an EMBL/GenBank/DDBJ whole genome shotgun (WGS) entry which is preliminary data.</text>
</comment>
<evidence type="ECO:0000313" key="7">
    <source>
        <dbReference type="Proteomes" id="UP000700334"/>
    </source>
</evidence>
<dbReference type="OrthoDB" id="442176at2759"/>